<dbReference type="PROSITE" id="PS01249">
    <property type="entry name" value="HYPA"/>
    <property type="match status" value="1"/>
</dbReference>
<organism evidence="6">
    <name type="scientific">Candidatus Methanomethylicus mesodigestus</name>
    <dbReference type="NCBI Taxonomy" id="1867258"/>
    <lineage>
        <taxon>Archaea</taxon>
        <taxon>Thermoproteota</taxon>
        <taxon>Methanosuratincolia</taxon>
        <taxon>Candidatus Methanomethylicales</taxon>
        <taxon>Candidatus Methanomethylicaceae</taxon>
        <taxon>Candidatus Methanomethylicus</taxon>
    </lineage>
</organism>
<evidence type="ECO:0000256" key="5">
    <source>
        <dbReference type="HAMAP-Rule" id="MF_00213"/>
    </source>
</evidence>
<gene>
    <name evidence="5 6" type="primary">hypA</name>
    <name evidence="6" type="ORF">ENS19_07285</name>
</gene>
<comment type="similarity">
    <text evidence="1 5">Belongs to the HypA/HybF family.</text>
</comment>
<protein>
    <recommendedName>
        <fullName evidence="5">Hydrogenase maturation factor HypA</fullName>
    </recommendedName>
</protein>
<dbReference type="InterPro" id="IPR000688">
    <property type="entry name" value="HypA/HybF"/>
</dbReference>
<dbReference type="EMBL" id="DSTX01000012">
    <property type="protein sequence ID" value="HFK21057.1"/>
    <property type="molecule type" value="Genomic_DNA"/>
</dbReference>
<sequence length="124" mass="13993">MHELSLAVNVVDYLTKLAKEQRLSEVNEVYIEIGDLTHINGSQLKFSLKMASEGTVAQGAKFFVRRRRASMKCNACGKSSKIDMKGMLSDYEFRCPRCKSKEVEFEQGKELVLKRVKGSKKKGA</sequence>
<dbReference type="PIRSF" id="PIRSF004761">
    <property type="entry name" value="Hydrgn_mat_HypA"/>
    <property type="match status" value="1"/>
</dbReference>
<comment type="caution">
    <text evidence="6">The sequence shown here is derived from an EMBL/GenBank/DDBJ whole genome shotgun (WGS) entry which is preliminary data.</text>
</comment>
<dbReference type="GO" id="GO:0008270">
    <property type="term" value="F:zinc ion binding"/>
    <property type="evidence" value="ECO:0007669"/>
    <property type="project" value="UniProtKB-UniRule"/>
</dbReference>
<dbReference type="NCBIfam" id="TIGR00100">
    <property type="entry name" value="hypA"/>
    <property type="match status" value="1"/>
</dbReference>
<evidence type="ECO:0000256" key="3">
    <source>
        <dbReference type="ARBA" id="ARBA00022723"/>
    </source>
</evidence>
<comment type="function">
    <text evidence="5">Involved in the maturation of [NiFe] hydrogenases. Required for nickel insertion into the metal center of the hydrogenase.</text>
</comment>
<dbReference type="PANTHER" id="PTHR34535">
    <property type="entry name" value="HYDROGENASE MATURATION FACTOR HYPA"/>
    <property type="match status" value="1"/>
</dbReference>
<dbReference type="GO" id="GO:0016151">
    <property type="term" value="F:nickel cation binding"/>
    <property type="evidence" value="ECO:0007669"/>
    <property type="project" value="UniProtKB-UniRule"/>
</dbReference>
<evidence type="ECO:0000256" key="1">
    <source>
        <dbReference type="ARBA" id="ARBA00010748"/>
    </source>
</evidence>
<name>A0A7C3J4G6_9CREN</name>
<dbReference type="AlphaFoldDB" id="A0A7C3J4G6"/>
<dbReference type="PANTHER" id="PTHR34535:SF3">
    <property type="entry name" value="HYDROGENASE MATURATION FACTOR HYPA"/>
    <property type="match status" value="1"/>
</dbReference>
<feature type="binding site" evidence="5">
    <location>
        <position position="95"/>
    </location>
    <ligand>
        <name>Zn(2+)</name>
        <dbReference type="ChEBI" id="CHEBI:29105"/>
    </ligand>
</feature>
<dbReference type="Gene3D" id="3.30.2320.80">
    <property type="match status" value="1"/>
</dbReference>
<feature type="binding site" evidence="5">
    <location>
        <position position="76"/>
    </location>
    <ligand>
        <name>Zn(2+)</name>
        <dbReference type="ChEBI" id="CHEBI:29105"/>
    </ligand>
</feature>
<dbReference type="InterPro" id="IPR020538">
    <property type="entry name" value="Hydgase_Ni_incorp_HypA/HybF_CS"/>
</dbReference>
<feature type="binding site" evidence="5">
    <location>
        <position position="2"/>
    </location>
    <ligand>
        <name>Ni(2+)</name>
        <dbReference type="ChEBI" id="CHEBI:49786"/>
    </ligand>
</feature>
<evidence type="ECO:0000256" key="4">
    <source>
        <dbReference type="ARBA" id="ARBA00022833"/>
    </source>
</evidence>
<evidence type="ECO:0000313" key="6">
    <source>
        <dbReference type="EMBL" id="HFK21057.1"/>
    </source>
</evidence>
<keyword evidence="2 5" id="KW-0533">Nickel</keyword>
<keyword evidence="3 5" id="KW-0479">Metal-binding</keyword>
<keyword evidence="4 5" id="KW-0862">Zinc</keyword>
<reference evidence="6" key="1">
    <citation type="journal article" date="2020" name="mSystems">
        <title>Genome- and Community-Level Interaction Insights into Carbon Utilization and Element Cycling Functions of Hydrothermarchaeota in Hydrothermal Sediment.</title>
        <authorList>
            <person name="Zhou Z."/>
            <person name="Liu Y."/>
            <person name="Xu W."/>
            <person name="Pan J."/>
            <person name="Luo Z.H."/>
            <person name="Li M."/>
        </authorList>
    </citation>
    <scope>NUCLEOTIDE SEQUENCE [LARGE SCALE GENOMIC DNA]</scope>
    <source>
        <strain evidence="6">SpSt-468</strain>
    </source>
</reference>
<dbReference type="GO" id="GO:0051604">
    <property type="term" value="P:protein maturation"/>
    <property type="evidence" value="ECO:0007669"/>
    <property type="project" value="InterPro"/>
</dbReference>
<evidence type="ECO:0000256" key="2">
    <source>
        <dbReference type="ARBA" id="ARBA00022596"/>
    </source>
</evidence>
<feature type="binding site" evidence="5">
    <location>
        <position position="73"/>
    </location>
    <ligand>
        <name>Zn(2+)</name>
        <dbReference type="ChEBI" id="CHEBI:29105"/>
    </ligand>
</feature>
<feature type="binding site" evidence="5">
    <location>
        <position position="98"/>
    </location>
    <ligand>
        <name>Zn(2+)</name>
        <dbReference type="ChEBI" id="CHEBI:29105"/>
    </ligand>
</feature>
<dbReference type="HAMAP" id="MF_00213">
    <property type="entry name" value="HypA_HybF"/>
    <property type="match status" value="1"/>
</dbReference>
<accession>A0A7C3J4G6</accession>
<dbReference type="Pfam" id="PF01155">
    <property type="entry name" value="HypA"/>
    <property type="match status" value="1"/>
</dbReference>
<proteinExistence type="inferred from homology"/>